<keyword evidence="6" id="KW-1185">Reference proteome</keyword>
<accession>A0AAD8HAT9</accession>
<comment type="pathway">
    <text evidence="2">Secondary metabolite biosynthesis; flavonoid biosynthesis.</text>
</comment>
<proteinExistence type="predicted"/>
<dbReference type="Gene3D" id="3.40.47.10">
    <property type="match status" value="1"/>
</dbReference>
<dbReference type="SUPFAM" id="SSF53901">
    <property type="entry name" value="Thiolase-like"/>
    <property type="match status" value="1"/>
</dbReference>
<dbReference type="PANTHER" id="PTHR11877">
    <property type="entry name" value="HYDROXYMETHYLGLUTARYL-COA SYNTHASE"/>
    <property type="match status" value="1"/>
</dbReference>
<dbReference type="Pfam" id="PF00195">
    <property type="entry name" value="Chal_sti_synt_N"/>
    <property type="match status" value="1"/>
</dbReference>
<evidence type="ECO:0000313" key="5">
    <source>
        <dbReference type="EMBL" id="KAK1362665.1"/>
    </source>
</evidence>
<dbReference type="InterPro" id="IPR016039">
    <property type="entry name" value="Thiolase-like"/>
</dbReference>
<comment type="function">
    <text evidence="1">The primary product of this enzyme is 4,2',4',6'-tetrahydroxychalcone (also termed naringenin-chalcone or chalcone) which can under specific conditions spontaneously isomerize into naringenin.</text>
</comment>
<dbReference type="Proteomes" id="UP001237642">
    <property type="component" value="Unassembled WGS sequence"/>
</dbReference>
<evidence type="ECO:0000313" key="6">
    <source>
        <dbReference type="Proteomes" id="UP001237642"/>
    </source>
</evidence>
<feature type="domain" description="Chalcone/stilbene synthase N-terminal" evidence="4">
    <location>
        <begin position="5"/>
        <end position="74"/>
    </location>
</feature>
<dbReference type="GO" id="GO:0030639">
    <property type="term" value="P:polyketide biosynthetic process"/>
    <property type="evidence" value="ECO:0007669"/>
    <property type="project" value="TreeGrafter"/>
</dbReference>
<evidence type="ECO:0000256" key="1">
    <source>
        <dbReference type="ARBA" id="ARBA00002969"/>
    </source>
</evidence>
<dbReference type="InterPro" id="IPR001099">
    <property type="entry name" value="Chalcone/stilbene_synt_N"/>
</dbReference>
<dbReference type="EC" id="2.3.1.74" evidence="3"/>
<evidence type="ECO:0000256" key="2">
    <source>
        <dbReference type="ARBA" id="ARBA00004966"/>
    </source>
</evidence>
<sequence length="168" mass="19055">MVTMSEFRKTQRGEGLAIVLAIGTATPRNCVNQSMYLEYYFRVTNSEIKTQLKEKFKRMCDKSMVNTRYMHLTKGGGTAKAVDNIMATQGKKRGKTLFSFFKPSAATPTNEVHSPSNIDIEENPSSVDIEENQCDQPICKSPRIKIDLNTLERDPGIRKPIWQHPVNQ</sequence>
<dbReference type="PANTHER" id="PTHR11877:SF80">
    <property type="entry name" value="CHALCONE SYNTHASE 1"/>
    <property type="match status" value="1"/>
</dbReference>
<organism evidence="5 6">
    <name type="scientific">Heracleum sosnowskyi</name>
    <dbReference type="NCBI Taxonomy" id="360622"/>
    <lineage>
        <taxon>Eukaryota</taxon>
        <taxon>Viridiplantae</taxon>
        <taxon>Streptophyta</taxon>
        <taxon>Embryophyta</taxon>
        <taxon>Tracheophyta</taxon>
        <taxon>Spermatophyta</taxon>
        <taxon>Magnoliopsida</taxon>
        <taxon>eudicotyledons</taxon>
        <taxon>Gunneridae</taxon>
        <taxon>Pentapetalae</taxon>
        <taxon>asterids</taxon>
        <taxon>campanulids</taxon>
        <taxon>Apiales</taxon>
        <taxon>Apiaceae</taxon>
        <taxon>Apioideae</taxon>
        <taxon>apioid superclade</taxon>
        <taxon>Tordylieae</taxon>
        <taxon>Tordyliinae</taxon>
        <taxon>Heracleum</taxon>
    </lineage>
</organism>
<dbReference type="GO" id="GO:0016210">
    <property type="term" value="F:naringenin-chalcone synthase activity"/>
    <property type="evidence" value="ECO:0007669"/>
    <property type="project" value="UniProtKB-EC"/>
</dbReference>
<evidence type="ECO:0000256" key="3">
    <source>
        <dbReference type="ARBA" id="ARBA00012975"/>
    </source>
</evidence>
<reference evidence="5" key="1">
    <citation type="submission" date="2023-02" db="EMBL/GenBank/DDBJ databases">
        <title>Genome of toxic invasive species Heracleum sosnowskyi carries increased number of genes despite the absence of recent whole-genome duplications.</title>
        <authorList>
            <person name="Schelkunov M."/>
            <person name="Shtratnikova V."/>
            <person name="Makarenko M."/>
            <person name="Klepikova A."/>
            <person name="Omelchenko D."/>
            <person name="Novikova G."/>
            <person name="Obukhova E."/>
            <person name="Bogdanov V."/>
            <person name="Penin A."/>
            <person name="Logacheva M."/>
        </authorList>
    </citation>
    <scope>NUCLEOTIDE SEQUENCE</scope>
    <source>
        <strain evidence="5">Hsosn_3</strain>
        <tissue evidence="5">Leaf</tissue>
    </source>
</reference>
<comment type="caution">
    <text evidence="5">The sequence shown here is derived from an EMBL/GenBank/DDBJ whole genome shotgun (WGS) entry which is preliminary data.</text>
</comment>
<name>A0AAD8HAT9_9APIA</name>
<dbReference type="AlphaFoldDB" id="A0AAD8HAT9"/>
<reference evidence="5" key="2">
    <citation type="submission" date="2023-05" db="EMBL/GenBank/DDBJ databases">
        <authorList>
            <person name="Schelkunov M.I."/>
        </authorList>
    </citation>
    <scope>NUCLEOTIDE SEQUENCE</scope>
    <source>
        <strain evidence="5">Hsosn_3</strain>
        <tissue evidence="5">Leaf</tissue>
    </source>
</reference>
<evidence type="ECO:0000259" key="4">
    <source>
        <dbReference type="Pfam" id="PF00195"/>
    </source>
</evidence>
<gene>
    <name evidence="5" type="ORF">POM88_047139</name>
</gene>
<dbReference type="InterPro" id="IPR011141">
    <property type="entry name" value="Polyketide_synthase_type-III"/>
</dbReference>
<dbReference type="EMBL" id="JAUIZM010000010">
    <property type="protein sequence ID" value="KAK1362665.1"/>
    <property type="molecule type" value="Genomic_DNA"/>
</dbReference>
<protein>
    <recommendedName>
        <fullName evidence="3">chalcone synthase</fullName>
        <ecNumber evidence="3">2.3.1.74</ecNumber>
    </recommendedName>
</protein>